<dbReference type="EMBL" id="BMIO01000005">
    <property type="protein sequence ID" value="GGD43590.1"/>
    <property type="molecule type" value="Genomic_DNA"/>
</dbReference>
<proteinExistence type="predicted"/>
<comment type="caution">
    <text evidence="1">The sequence shown here is derived from an EMBL/GenBank/DDBJ whole genome shotgun (WGS) entry which is preliminary data.</text>
</comment>
<dbReference type="Proteomes" id="UP000598997">
    <property type="component" value="Unassembled WGS sequence"/>
</dbReference>
<name>A0A917DK88_9SPHN</name>
<reference evidence="1 2" key="1">
    <citation type="journal article" date="2014" name="Int. J. Syst. Evol. Microbiol.">
        <title>Complete genome sequence of Corynebacterium casei LMG S-19264T (=DSM 44701T), isolated from a smear-ripened cheese.</title>
        <authorList>
            <consortium name="US DOE Joint Genome Institute (JGI-PGF)"/>
            <person name="Walter F."/>
            <person name="Albersmeier A."/>
            <person name="Kalinowski J."/>
            <person name="Ruckert C."/>
        </authorList>
    </citation>
    <scope>NUCLEOTIDE SEQUENCE [LARGE SCALE GENOMIC DNA]</scope>
    <source>
        <strain evidence="1 2">CGMCC 1.15358</strain>
    </source>
</reference>
<dbReference type="InterPro" id="IPR007438">
    <property type="entry name" value="DUF488"/>
</dbReference>
<sequence>MKCVWTIGYEQATVPAVIDALVGAGVEVLADVRALPLSRRPGFSKTALAGAAQEAGLEYRHFKALGTPKDGREAARKGDRKGLERVYSGQLELPEALAAGGELRDLASRKRVALLCFCGDAAKCHRSLLHDAMLGDFEAVHLSPVS</sequence>
<dbReference type="PANTHER" id="PTHR39337:SF1">
    <property type="entry name" value="BLR5642 PROTEIN"/>
    <property type="match status" value="1"/>
</dbReference>
<dbReference type="OrthoDB" id="9810084at2"/>
<organism evidence="1 2">
    <name type="scientific">Croceicoccus pelagius</name>
    <dbReference type="NCBI Taxonomy" id="1703341"/>
    <lineage>
        <taxon>Bacteria</taxon>
        <taxon>Pseudomonadati</taxon>
        <taxon>Pseudomonadota</taxon>
        <taxon>Alphaproteobacteria</taxon>
        <taxon>Sphingomonadales</taxon>
        <taxon>Erythrobacteraceae</taxon>
        <taxon>Croceicoccus</taxon>
    </lineage>
</organism>
<evidence type="ECO:0000313" key="2">
    <source>
        <dbReference type="Proteomes" id="UP000598997"/>
    </source>
</evidence>
<dbReference type="RefSeq" id="WP_066760758.1">
    <property type="nucleotide sequence ID" value="NZ_BMIO01000005.1"/>
</dbReference>
<dbReference type="PANTHER" id="PTHR39337">
    <property type="entry name" value="BLR5642 PROTEIN"/>
    <property type="match status" value="1"/>
</dbReference>
<gene>
    <name evidence="1" type="ORF">GCM10010989_17130</name>
</gene>
<keyword evidence="2" id="KW-1185">Reference proteome</keyword>
<evidence type="ECO:0000313" key="1">
    <source>
        <dbReference type="EMBL" id="GGD43590.1"/>
    </source>
</evidence>
<accession>A0A917DK88</accession>
<protein>
    <recommendedName>
        <fullName evidence="3">DUF488 domain-containing protein</fullName>
    </recommendedName>
</protein>
<evidence type="ECO:0008006" key="3">
    <source>
        <dbReference type="Google" id="ProtNLM"/>
    </source>
</evidence>
<dbReference type="AlphaFoldDB" id="A0A917DK88"/>
<dbReference type="Pfam" id="PF04343">
    <property type="entry name" value="DUF488"/>
    <property type="match status" value="1"/>
</dbReference>